<protein>
    <recommendedName>
        <fullName evidence="4">Lipoprotein</fullName>
    </recommendedName>
</protein>
<accession>A0AA41PVP8</accession>
<evidence type="ECO:0000256" key="1">
    <source>
        <dbReference type="SAM" id="MobiDB-lite"/>
    </source>
</evidence>
<proteinExistence type="predicted"/>
<organism evidence="2 3">
    <name type="scientific">Yinghuangia soli</name>
    <dbReference type="NCBI Taxonomy" id="2908204"/>
    <lineage>
        <taxon>Bacteria</taxon>
        <taxon>Bacillati</taxon>
        <taxon>Actinomycetota</taxon>
        <taxon>Actinomycetes</taxon>
        <taxon>Kitasatosporales</taxon>
        <taxon>Streptomycetaceae</taxon>
        <taxon>Yinghuangia</taxon>
    </lineage>
</organism>
<dbReference type="EMBL" id="JAKFHA010000002">
    <property type="protein sequence ID" value="MCF2526720.1"/>
    <property type="molecule type" value="Genomic_DNA"/>
</dbReference>
<dbReference type="AlphaFoldDB" id="A0AA41PVP8"/>
<evidence type="ECO:0000313" key="2">
    <source>
        <dbReference type="EMBL" id="MCF2526720.1"/>
    </source>
</evidence>
<feature type="compositionally biased region" description="Polar residues" evidence="1">
    <location>
        <begin position="39"/>
        <end position="53"/>
    </location>
</feature>
<dbReference type="Proteomes" id="UP001165378">
    <property type="component" value="Unassembled WGS sequence"/>
</dbReference>
<keyword evidence="3" id="KW-1185">Reference proteome</keyword>
<feature type="region of interest" description="Disordered" evidence="1">
    <location>
        <begin position="39"/>
        <end position="61"/>
    </location>
</feature>
<name>A0AA41PVP8_9ACTN</name>
<comment type="caution">
    <text evidence="2">The sequence shown here is derived from an EMBL/GenBank/DDBJ whole genome shotgun (WGS) entry which is preliminary data.</text>
</comment>
<evidence type="ECO:0000313" key="3">
    <source>
        <dbReference type="Proteomes" id="UP001165378"/>
    </source>
</evidence>
<sequence length="536" mass="55296">MKWRLLGLPKPGSRRHVRTAAGSAVLPLLLTGCWSGQADQGTSASGAARNPTSAAPAKGADIRLPPGFDLAKGWSVDETRRVFTVDQRSGLVLDIYAAGNSAEQAREEASKSPSAAPSEASPSPSGSAGSTVSSVLIARRADNGEVAWSSTPMRRIMSEQVPMLRVVQTGQGPYVVVVRVGGLPTNGVARARQLVVADSFPIAGDSGERAPARHLEHMVEGDADKVDIVIGEGGVLMADEPSEEGTAKVIVWDPLSGNAVTQGAPATRQAPNCASDVRCGITEVPLHPSSAGTVFREAGASGASGVDLRFGVTGRWNSAAVTPAGRTQSRLLAVTPTVLLAVWRTDDKQQPPLYTVHDLATGQVRASVECTAGTPDFAEETEKLFGSGRDEELATDAQTSPNQRYLVSGAFSADLSAGTAACHAGNRDIRAVSLGSVDDAGVAYARLLDDDDEDPEFAVVRIGTGKIEALARGTVIPKTFIGQGNGVFEVKNGDAWSESKSSVLVAPPAPVTAPTTAPGTSPASGSPTATPTPSAR</sequence>
<gene>
    <name evidence="2" type="ORF">LZ495_05725</name>
</gene>
<feature type="compositionally biased region" description="Low complexity" evidence="1">
    <location>
        <begin position="111"/>
        <end position="132"/>
    </location>
</feature>
<evidence type="ECO:0008006" key="4">
    <source>
        <dbReference type="Google" id="ProtNLM"/>
    </source>
</evidence>
<feature type="region of interest" description="Disordered" evidence="1">
    <location>
        <begin position="103"/>
        <end position="132"/>
    </location>
</feature>
<feature type="region of interest" description="Disordered" evidence="1">
    <location>
        <begin position="507"/>
        <end position="536"/>
    </location>
</feature>
<dbReference type="PROSITE" id="PS51257">
    <property type="entry name" value="PROKAR_LIPOPROTEIN"/>
    <property type="match status" value="1"/>
</dbReference>
<reference evidence="2" key="1">
    <citation type="submission" date="2022-01" db="EMBL/GenBank/DDBJ databases">
        <title>Genome-Based Taxonomic Classification of the Phylum Actinobacteria.</title>
        <authorList>
            <person name="Gao Y."/>
        </authorList>
    </citation>
    <scope>NUCLEOTIDE SEQUENCE</scope>
    <source>
        <strain evidence="2">KLBMP 8922</strain>
    </source>
</reference>
<dbReference type="RefSeq" id="WP_235050858.1">
    <property type="nucleotide sequence ID" value="NZ_JAKFHA010000002.1"/>
</dbReference>
<feature type="compositionally biased region" description="Low complexity" evidence="1">
    <location>
        <begin position="512"/>
        <end position="536"/>
    </location>
</feature>